<dbReference type="AlphaFoldDB" id="A0A398CCM9"/>
<dbReference type="EMBL" id="QXJC01000001">
    <property type="protein sequence ID" value="RIE00155.1"/>
    <property type="molecule type" value="Genomic_DNA"/>
</dbReference>
<name>A0A398CCM9_9BURK</name>
<dbReference type="OrthoDB" id="6636985at2"/>
<protein>
    <submittedName>
        <fullName evidence="1">DUF1010 domain-containing protein</fullName>
    </submittedName>
</protein>
<sequence>MVSSPCAACATSYHFESVAPPRLRSAFSQFVPIVNSAVSVFASGSNHSTGTPHLVNRFC</sequence>
<proteinExistence type="predicted"/>
<organism evidence="1 2">
    <name type="scientific">Simplicispira hankyongi</name>
    <dbReference type="NCBI Taxonomy" id="2315688"/>
    <lineage>
        <taxon>Bacteria</taxon>
        <taxon>Pseudomonadati</taxon>
        <taxon>Pseudomonadota</taxon>
        <taxon>Betaproteobacteria</taxon>
        <taxon>Burkholderiales</taxon>
        <taxon>Comamonadaceae</taxon>
        <taxon>Simplicispira</taxon>
    </lineage>
</organism>
<reference evidence="1 2" key="1">
    <citation type="submission" date="2018-09" db="EMBL/GenBank/DDBJ databases">
        <title>Draft genome of Simplicispira sp. NY-02.</title>
        <authorList>
            <person name="Im W.T."/>
        </authorList>
    </citation>
    <scope>NUCLEOTIDE SEQUENCE [LARGE SCALE GENOMIC DNA]</scope>
    <source>
        <strain evidence="1 2">NY-02</strain>
    </source>
</reference>
<gene>
    <name evidence="1" type="ORF">D3F03_05795</name>
</gene>
<dbReference type="Proteomes" id="UP000266302">
    <property type="component" value="Unassembled WGS sequence"/>
</dbReference>
<accession>A0A398CCM9</accession>
<comment type="caution">
    <text evidence="1">The sequence shown here is derived from an EMBL/GenBank/DDBJ whole genome shotgun (WGS) entry which is preliminary data.</text>
</comment>
<dbReference type="InterPro" id="IPR010416">
    <property type="entry name" value="DUF1010"/>
</dbReference>
<dbReference type="Pfam" id="PF06231">
    <property type="entry name" value="DUF1010"/>
    <property type="match status" value="1"/>
</dbReference>
<evidence type="ECO:0000313" key="2">
    <source>
        <dbReference type="Proteomes" id="UP000266302"/>
    </source>
</evidence>
<keyword evidence="2" id="KW-1185">Reference proteome</keyword>
<dbReference type="RefSeq" id="WP_119108599.1">
    <property type="nucleotide sequence ID" value="NZ_QXJC01000001.1"/>
</dbReference>
<evidence type="ECO:0000313" key="1">
    <source>
        <dbReference type="EMBL" id="RIE00155.1"/>
    </source>
</evidence>